<dbReference type="InterPro" id="IPR011041">
    <property type="entry name" value="Quinoprot_gluc/sorb_DH_b-prop"/>
</dbReference>
<comment type="caution">
    <text evidence="4">The sequence shown here is derived from an EMBL/GenBank/DDBJ whole genome shotgun (WGS) entry which is preliminary data.</text>
</comment>
<evidence type="ECO:0000256" key="1">
    <source>
        <dbReference type="SAM" id="MobiDB-lite"/>
    </source>
</evidence>
<dbReference type="Gene3D" id="2.120.10.30">
    <property type="entry name" value="TolB, C-terminal domain"/>
    <property type="match status" value="1"/>
</dbReference>
<feature type="chain" id="PRO_5032755011" evidence="2">
    <location>
        <begin position="25"/>
        <end position="409"/>
    </location>
</feature>
<dbReference type="Pfam" id="PF07995">
    <property type="entry name" value="GSDH"/>
    <property type="match status" value="1"/>
</dbReference>
<dbReference type="OrthoDB" id="9770043at2"/>
<evidence type="ECO:0000313" key="4">
    <source>
        <dbReference type="EMBL" id="RAI00049.1"/>
    </source>
</evidence>
<dbReference type="EMBL" id="QHHQ01000004">
    <property type="protein sequence ID" value="RAI00049.1"/>
    <property type="molecule type" value="Genomic_DNA"/>
</dbReference>
<sequence>MRLALALALSAGLAPALLTPAAVAQTRPPIDAGPANAADQTPAFPGQTRAPQPDEPTAFATETVATGLPRLWALEFLPDGRMLVTAKSGTMHIVGQDGRVGAMIQGVPSVDSRGQGGLLDLALDPGFADNHRIYISYSEPRGDGVNGTTVARAVLDMREGNTAALNSFEVIFRQTPGYAGTSHFGSRLAFRRDGTLFVTVGERSDTPIRDRAQALDAGMGKVFRINTDGSVPADNPFVGRDGAQPQIWSYGHRNLQSAIVDHAGDLWTVEHGPRGGDELNRPEAARNYGWPVITYGLNYNGTPVGDGITRHEGMEQPVYYWDPVIAPSGMAEYNGDLFPAWRGHFLIGGLAAKAIVVLAVEDGRVVTEEWVPLKARVRDVKVAPDGTVYAVTETGNSSNIVRVIPKKGS</sequence>
<evidence type="ECO:0000256" key="2">
    <source>
        <dbReference type="SAM" id="SignalP"/>
    </source>
</evidence>
<protein>
    <submittedName>
        <fullName evidence="4">Glucose dehydrogenase</fullName>
    </submittedName>
</protein>
<accession>A0A8B2NP51</accession>
<proteinExistence type="predicted"/>
<dbReference type="AlphaFoldDB" id="A0A8B2NP51"/>
<dbReference type="InterPro" id="IPR012938">
    <property type="entry name" value="Glc/Sorbosone_DH"/>
</dbReference>
<keyword evidence="5" id="KW-1185">Reference proteome</keyword>
<feature type="signal peptide" evidence="2">
    <location>
        <begin position="1"/>
        <end position="24"/>
    </location>
</feature>
<reference evidence="4 5" key="1">
    <citation type="submission" date="2018-05" db="EMBL/GenBank/DDBJ databases">
        <title>Acuticoccus sediminis sp. nov., isolated from deep-sea sediment of Indian Ocean.</title>
        <authorList>
            <person name="Liu X."/>
            <person name="Lai Q."/>
            <person name="Du Y."/>
            <person name="Sun F."/>
            <person name="Zhang X."/>
            <person name="Wang S."/>
            <person name="Shao Z."/>
        </authorList>
    </citation>
    <scope>NUCLEOTIDE SEQUENCE [LARGE SCALE GENOMIC DNA]</scope>
    <source>
        <strain evidence="4 5">PTG4-2</strain>
    </source>
</reference>
<feature type="domain" description="Glucose/Sorbosone dehydrogenase" evidence="3">
    <location>
        <begin position="71"/>
        <end position="396"/>
    </location>
</feature>
<name>A0A8B2NP51_9HYPH</name>
<dbReference type="RefSeq" id="WP_111348599.1">
    <property type="nucleotide sequence ID" value="NZ_QHHQ01000004.1"/>
</dbReference>
<dbReference type="PANTHER" id="PTHR19328:SF75">
    <property type="entry name" value="ALDOSE SUGAR DEHYDROGENASE YLII"/>
    <property type="match status" value="1"/>
</dbReference>
<gene>
    <name evidence="4" type="ORF">DLJ53_20205</name>
</gene>
<dbReference type="SUPFAM" id="SSF50952">
    <property type="entry name" value="Soluble quinoprotein glucose dehydrogenase"/>
    <property type="match status" value="1"/>
</dbReference>
<dbReference type="InterPro" id="IPR011042">
    <property type="entry name" value="6-blade_b-propeller_TolB-like"/>
</dbReference>
<dbReference type="Proteomes" id="UP000249590">
    <property type="component" value="Unassembled WGS sequence"/>
</dbReference>
<organism evidence="4 5">
    <name type="scientific">Acuticoccus sediminis</name>
    <dbReference type="NCBI Taxonomy" id="2184697"/>
    <lineage>
        <taxon>Bacteria</taxon>
        <taxon>Pseudomonadati</taxon>
        <taxon>Pseudomonadota</taxon>
        <taxon>Alphaproteobacteria</taxon>
        <taxon>Hyphomicrobiales</taxon>
        <taxon>Amorphaceae</taxon>
        <taxon>Acuticoccus</taxon>
    </lineage>
</organism>
<keyword evidence="2" id="KW-0732">Signal</keyword>
<evidence type="ECO:0000313" key="5">
    <source>
        <dbReference type="Proteomes" id="UP000249590"/>
    </source>
</evidence>
<evidence type="ECO:0000259" key="3">
    <source>
        <dbReference type="Pfam" id="PF07995"/>
    </source>
</evidence>
<feature type="region of interest" description="Disordered" evidence="1">
    <location>
        <begin position="28"/>
        <end position="55"/>
    </location>
</feature>
<dbReference type="PANTHER" id="PTHR19328">
    <property type="entry name" value="HEDGEHOG-INTERACTING PROTEIN"/>
    <property type="match status" value="1"/>
</dbReference>